<dbReference type="InterPro" id="IPR016156">
    <property type="entry name" value="FAD/NAD-linked_Rdtase_dimer_sf"/>
</dbReference>
<gene>
    <name evidence="6" type="primary">nasD_2</name>
    <name evidence="6" type="ORF">PDESU_06267</name>
</gene>
<dbReference type="PROSITE" id="PS50903">
    <property type="entry name" value="RUBREDOXIN_LIKE"/>
    <property type="match status" value="1"/>
</dbReference>
<dbReference type="PANTHER" id="PTHR43429">
    <property type="entry name" value="PYRIDINE NUCLEOTIDE-DISULFIDE OXIDOREDUCTASE DOMAIN-CONTAINING"/>
    <property type="match status" value="1"/>
</dbReference>
<reference evidence="6 7" key="1">
    <citation type="submission" date="2019-04" db="EMBL/GenBank/DDBJ databases">
        <authorList>
            <person name="Van Vliet M D."/>
        </authorList>
    </citation>
    <scope>NUCLEOTIDE SEQUENCE [LARGE SCALE GENOMIC DNA]</scope>
    <source>
        <strain evidence="6 7">F1</strain>
    </source>
</reference>
<comment type="similarity">
    <text evidence="2">Belongs to the FAD-dependent oxidoreductase family.</text>
</comment>
<evidence type="ECO:0000256" key="3">
    <source>
        <dbReference type="ARBA" id="ARBA00022630"/>
    </source>
</evidence>
<sequence length="454" mass="49440">MQKNTEKTWRCSICGYIHYGEEAPGACPICDAKAEDFKQIEVAVRPERRDAGRDRFVILGGGIAGVSAAEAIREHAPQAEIALISKERELPYLRLNLTRLLAGEFMEKNLPLHSEEWYSKNRIDWHRGISAERLILAEKSVQLDDGRMMQFDKLIVATGSQPFVPPVPGIDLSNVFTVRTVEDVRRILAAVKPGTNVVCIGGGILGLETAGALAKQEAKVTVLEAFDYLMPMQLNPEGSDVLGEHLKTLNIEVVTNAIADCIIGDGHVTGVHLKRGQLVPAEVVVVTAGDRANSTLLEEAGLTVKKGVLVDNFLSTTNPDIFAAGDVAEHDGVRYGSWAPAMYMGKIAGMNAAGVPTEFGGIPRSHMLKVLGKPMLSIGVVKATDGSYRMIEDHADGGYRMFMFRDGRFVGCLLIGKLNLMKPVRKAVQARLDMKEMLTPDTTAEEVAQHLATR</sequence>
<dbReference type="InterPro" id="IPR023753">
    <property type="entry name" value="FAD/NAD-binding_dom"/>
</dbReference>
<dbReference type="InterPro" id="IPR050260">
    <property type="entry name" value="FAD-bd_OxRdtase"/>
</dbReference>
<evidence type="ECO:0000256" key="4">
    <source>
        <dbReference type="ARBA" id="ARBA00022827"/>
    </source>
</evidence>
<dbReference type="RefSeq" id="WP_168442714.1">
    <property type="nucleotide sequence ID" value="NZ_CAAHFG010000005.1"/>
</dbReference>
<evidence type="ECO:0000313" key="7">
    <source>
        <dbReference type="Proteomes" id="UP000366872"/>
    </source>
</evidence>
<dbReference type="AlphaFoldDB" id="A0A6C2UEN3"/>
<dbReference type="CDD" id="cd00729">
    <property type="entry name" value="rubredoxin_SM"/>
    <property type="match status" value="1"/>
</dbReference>
<dbReference type="InterPro" id="IPR024934">
    <property type="entry name" value="Rubredoxin-like_dom"/>
</dbReference>
<feature type="domain" description="Rubredoxin-like" evidence="5">
    <location>
        <begin position="6"/>
        <end position="40"/>
    </location>
</feature>
<evidence type="ECO:0000259" key="5">
    <source>
        <dbReference type="PROSITE" id="PS50903"/>
    </source>
</evidence>
<dbReference type="Pfam" id="PF21349">
    <property type="entry name" value="RUBY_RBDX"/>
    <property type="match status" value="1"/>
</dbReference>
<dbReference type="SUPFAM" id="SSF51905">
    <property type="entry name" value="FAD/NAD(P)-binding domain"/>
    <property type="match status" value="2"/>
</dbReference>
<keyword evidence="3" id="KW-0285">Flavoprotein</keyword>
<dbReference type="InterPro" id="IPR036188">
    <property type="entry name" value="FAD/NAD-bd_sf"/>
</dbReference>
<dbReference type="Proteomes" id="UP000366872">
    <property type="component" value="Unassembled WGS sequence"/>
</dbReference>
<dbReference type="InterPro" id="IPR048574">
    <property type="entry name" value="RUBY_RBDX"/>
</dbReference>
<dbReference type="Gene3D" id="3.50.50.60">
    <property type="entry name" value="FAD/NAD(P)-binding domain"/>
    <property type="match status" value="2"/>
</dbReference>
<evidence type="ECO:0000256" key="2">
    <source>
        <dbReference type="ARBA" id="ARBA00006442"/>
    </source>
</evidence>
<dbReference type="PRINTS" id="PR00411">
    <property type="entry name" value="PNDRDTASEI"/>
</dbReference>
<protein>
    <submittedName>
        <fullName evidence="6">Nitrite reductase [NAD(P)H]</fullName>
    </submittedName>
</protein>
<dbReference type="Pfam" id="PF18267">
    <property type="entry name" value="Rubredoxin_C"/>
    <property type="match status" value="1"/>
</dbReference>
<accession>A0A6C2UEN3</accession>
<organism evidence="6 7">
    <name type="scientific">Pontiella desulfatans</name>
    <dbReference type="NCBI Taxonomy" id="2750659"/>
    <lineage>
        <taxon>Bacteria</taxon>
        <taxon>Pseudomonadati</taxon>
        <taxon>Kiritimatiellota</taxon>
        <taxon>Kiritimatiellia</taxon>
        <taxon>Kiritimatiellales</taxon>
        <taxon>Pontiellaceae</taxon>
        <taxon>Pontiella</taxon>
    </lineage>
</organism>
<dbReference type="SUPFAM" id="SSF57802">
    <property type="entry name" value="Rubredoxin-like"/>
    <property type="match status" value="1"/>
</dbReference>
<dbReference type="InterPro" id="IPR041575">
    <property type="entry name" value="Rubredoxin_C"/>
</dbReference>
<dbReference type="Pfam" id="PF07992">
    <property type="entry name" value="Pyr_redox_2"/>
    <property type="match status" value="1"/>
</dbReference>
<dbReference type="PRINTS" id="PR00368">
    <property type="entry name" value="FADPNR"/>
</dbReference>
<proteinExistence type="inferred from homology"/>
<evidence type="ECO:0000313" key="6">
    <source>
        <dbReference type="EMBL" id="VGO17666.1"/>
    </source>
</evidence>
<keyword evidence="4" id="KW-0274">FAD</keyword>
<dbReference type="PANTHER" id="PTHR43429:SF3">
    <property type="entry name" value="NITRITE REDUCTASE [NAD(P)H]"/>
    <property type="match status" value="1"/>
</dbReference>
<comment type="cofactor">
    <cofactor evidence="1">
        <name>FAD</name>
        <dbReference type="ChEBI" id="CHEBI:57692"/>
    </cofactor>
</comment>
<evidence type="ECO:0000256" key="1">
    <source>
        <dbReference type="ARBA" id="ARBA00001974"/>
    </source>
</evidence>
<dbReference type="Gene3D" id="2.20.28.10">
    <property type="match status" value="1"/>
</dbReference>
<dbReference type="GO" id="GO:0005506">
    <property type="term" value="F:iron ion binding"/>
    <property type="evidence" value="ECO:0007669"/>
    <property type="project" value="InterPro"/>
</dbReference>
<dbReference type="GO" id="GO:0016491">
    <property type="term" value="F:oxidoreductase activity"/>
    <property type="evidence" value="ECO:0007669"/>
    <property type="project" value="InterPro"/>
</dbReference>
<name>A0A6C2UEN3_PONDE</name>
<keyword evidence="7" id="KW-1185">Reference proteome</keyword>
<dbReference type="Gene3D" id="3.30.390.30">
    <property type="match status" value="1"/>
</dbReference>
<dbReference type="EMBL" id="CAAHFG010000005">
    <property type="protein sequence ID" value="VGO17666.1"/>
    <property type="molecule type" value="Genomic_DNA"/>
</dbReference>